<feature type="region of interest" description="Disordered" evidence="1">
    <location>
        <begin position="42"/>
        <end position="67"/>
    </location>
</feature>
<dbReference type="RefSeq" id="WP_387698656.1">
    <property type="nucleotide sequence ID" value="NZ_JBIAMX010000001.1"/>
</dbReference>
<feature type="compositionally biased region" description="Low complexity" evidence="1">
    <location>
        <begin position="200"/>
        <end position="209"/>
    </location>
</feature>
<dbReference type="EMBL" id="JBIAMX010000001">
    <property type="protein sequence ID" value="MFF0541382.1"/>
    <property type="molecule type" value="Genomic_DNA"/>
</dbReference>
<evidence type="ECO:0000256" key="1">
    <source>
        <dbReference type="SAM" id="MobiDB-lite"/>
    </source>
</evidence>
<gene>
    <name evidence="3" type="ORF">ACFYTF_00920</name>
</gene>
<name>A0ABW6PG56_9NOCA</name>
<comment type="caution">
    <text evidence="3">The sequence shown here is derived from an EMBL/GenBank/DDBJ whole genome shotgun (WGS) entry which is preliminary data.</text>
</comment>
<organism evidence="3 4">
    <name type="scientific">Nocardia thailandica</name>
    <dbReference type="NCBI Taxonomy" id="257275"/>
    <lineage>
        <taxon>Bacteria</taxon>
        <taxon>Bacillati</taxon>
        <taxon>Actinomycetota</taxon>
        <taxon>Actinomycetes</taxon>
        <taxon>Mycobacteriales</taxon>
        <taxon>Nocardiaceae</taxon>
        <taxon>Nocardia</taxon>
    </lineage>
</organism>
<feature type="signal peptide" evidence="2">
    <location>
        <begin position="1"/>
        <end position="28"/>
    </location>
</feature>
<evidence type="ECO:0000313" key="3">
    <source>
        <dbReference type="EMBL" id="MFF0541382.1"/>
    </source>
</evidence>
<proteinExistence type="predicted"/>
<feature type="chain" id="PRO_5045105085" evidence="2">
    <location>
        <begin position="29"/>
        <end position="221"/>
    </location>
</feature>
<dbReference type="Proteomes" id="UP001601444">
    <property type="component" value="Unassembled WGS sequence"/>
</dbReference>
<accession>A0ABW6PG56</accession>
<sequence>MTAYTRQLVRYSATVAAAAASLTLTVAAGTYIANHMSLAGPGRSDTGAFPEPGGPSEPGAVTTETGDPRPMPFEVPRRPVVAQASVFRPVAPAPEPAAAPAPSSAPGLAGTVRLGTTYVGAHLAPGEPHTYALTVDTNIATTTATLLSESARQALGLAGGPSDVTALRTELDVARGIVTWQLTDPSLGVHTVRLSAPTETAPATAEYAPGPLEPAQATVGV</sequence>
<keyword evidence="2" id="KW-0732">Signal</keyword>
<evidence type="ECO:0000256" key="2">
    <source>
        <dbReference type="SAM" id="SignalP"/>
    </source>
</evidence>
<reference evidence="3 4" key="1">
    <citation type="submission" date="2024-10" db="EMBL/GenBank/DDBJ databases">
        <title>The Natural Products Discovery Center: Release of the First 8490 Sequenced Strains for Exploring Actinobacteria Biosynthetic Diversity.</title>
        <authorList>
            <person name="Kalkreuter E."/>
            <person name="Kautsar S.A."/>
            <person name="Yang D."/>
            <person name="Bader C.D."/>
            <person name="Teijaro C.N."/>
            <person name="Fluegel L."/>
            <person name="Davis C.M."/>
            <person name="Simpson J.R."/>
            <person name="Lauterbach L."/>
            <person name="Steele A.D."/>
            <person name="Gui C."/>
            <person name="Meng S."/>
            <person name="Li G."/>
            <person name="Viehrig K."/>
            <person name="Ye F."/>
            <person name="Su P."/>
            <person name="Kiefer A.F."/>
            <person name="Nichols A."/>
            <person name="Cepeda A.J."/>
            <person name="Yan W."/>
            <person name="Fan B."/>
            <person name="Jiang Y."/>
            <person name="Adhikari A."/>
            <person name="Zheng C.-J."/>
            <person name="Schuster L."/>
            <person name="Cowan T.M."/>
            <person name="Smanski M.J."/>
            <person name="Chevrette M.G."/>
            <person name="De Carvalho L.P.S."/>
            <person name="Shen B."/>
        </authorList>
    </citation>
    <scope>NUCLEOTIDE SEQUENCE [LARGE SCALE GENOMIC DNA]</scope>
    <source>
        <strain evidence="3 4">NPDC004045</strain>
    </source>
</reference>
<keyword evidence="4" id="KW-1185">Reference proteome</keyword>
<protein>
    <submittedName>
        <fullName evidence="3">Uncharacterized protein</fullName>
    </submittedName>
</protein>
<evidence type="ECO:0000313" key="4">
    <source>
        <dbReference type="Proteomes" id="UP001601444"/>
    </source>
</evidence>
<feature type="region of interest" description="Disordered" evidence="1">
    <location>
        <begin position="200"/>
        <end position="221"/>
    </location>
</feature>